<dbReference type="RefSeq" id="WP_420244085.1">
    <property type="nucleotide sequence ID" value="NZ_BOPV01000001.1"/>
</dbReference>
<dbReference type="SUPFAM" id="SSF46689">
    <property type="entry name" value="Homeodomain-like"/>
    <property type="match status" value="1"/>
</dbReference>
<dbReference type="InterPro" id="IPR050204">
    <property type="entry name" value="AraC_XylS_family_regulators"/>
</dbReference>
<comment type="caution">
    <text evidence="5">The sequence shown here is derived from an EMBL/GenBank/DDBJ whole genome shotgun (WGS) entry which is preliminary data.</text>
</comment>
<feature type="domain" description="HTH araC/xylS-type" evidence="4">
    <location>
        <begin position="160"/>
        <end position="261"/>
    </location>
</feature>
<accession>A0A8S8XFX2</accession>
<dbReference type="InterPro" id="IPR018062">
    <property type="entry name" value="HTH_AraC-typ_CS"/>
</dbReference>
<protein>
    <submittedName>
        <fullName evidence="5">Transcriptional regulator FeaR</fullName>
    </submittedName>
</protein>
<evidence type="ECO:0000313" key="6">
    <source>
        <dbReference type="Proteomes" id="UP000681075"/>
    </source>
</evidence>
<dbReference type="PANTHER" id="PTHR46796">
    <property type="entry name" value="HTH-TYPE TRANSCRIPTIONAL ACTIVATOR RHAS-RELATED"/>
    <property type="match status" value="1"/>
</dbReference>
<dbReference type="Pfam" id="PF12833">
    <property type="entry name" value="HTH_18"/>
    <property type="match status" value="1"/>
</dbReference>
<dbReference type="PROSITE" id="PS00041">
    <property type="entry name" value="HTH_ARAC_FAMILY_1"/>
    <property type="match status" value="1"/>
</dbReference>
<evidence type="ECO:0000259" key="4">
    <source>
        <dbReference type="PROSITE" id="PS01124"/>
    </source>
</evidence>
<dbReference type="InterPro" id="IPR035418">
    <property type="entry name" value="AraC-bd_2"/>
</dbReference>
<keyword evidence="6" id="KW-1185">Reference proteome</keyword>
<keyword evidence="2" id="KW-0238">DNA-binding</keyword>
<proteinExistence type="predicted"/>
<dbReference type="SMART" id="SM00342">
    <property type="entry name" value="HTH_ARAC"/>
    <property type="match status" value="1"/>
</dbReference>
<dbReference type="GO" id="GO:0043565">
    <property type="term" value="F:sequence-specific DNA binding"/>
    <property type="evidence" value="ECO:0007669"/>
    <property type="project" value="InterPro"/>
</dbReference>
<evidence type="ECO:0000256" key="1">
    <source>
        <dbReference type="ARBA" id="ARBA00023015"/>
    </source>
</evidence>
<dbReference type="AlphaFoldDB" id="A0A8S8XFX2"/>
<dbReference type="InterPro" id="IPR018060">
    <property type="entry name" value="HTH_AraC"/>
</dbReference>
<dbReference type="Gene3D" id="1.10.10.60">
    <property type="entry name" value="Homeodomain-like"/>
    <property type="match status" value="1"/>
</dbReference>
<evidence type="ECO:0000256" key="3">
    <source>
        <dbReference type="ARBA" id="ARBA00023163"/>
    </source>
</evidence>
<dbReference type="Proteomes" id="UP000681075">
    <property type="component" value="Unassembled WGS sequence"/>
</dbReference>
<dbReference type="EMBL" id="BOPV01000001">
    <property type="protein sequence ID" value="GIL40861.1"/>
    <property type="molecule type" value="Genomic_DNA"/>
</dbReference>
<reference evidence="5" key="1">
    <citation type="submission" date="2021-02" db="EMBL/GenBank/DDBJ databases">
        <title>Genome sequence of Rhodospirillales sp. strain TMPK1 isolated from soil.</title>
        <authorList>
            <person name="Nakai R."/>
            <person name="Kusada H."/>
            <person name="Tamaki H."/>
        </authorList>
    </citation>
    <scope>NUCLEOTIDE SEQUENCE</scope>
    <source>
        <strain evidence="5">TMPK1</strain>
    </source>
</reference>
<dbReference type="InterPro" id="IPR020449">
    <property type="entry name" value="Tscrpt_reg_AraC-type_HTH"/>
</dbReference>
<name>A0A8S8XFX2_9PROT</name>
<dbReference type="PROSITE" id="PS01124">
    <property type="entry name" value="HTH_ARAC_FAMILY_2"/>
    <property type="match status" value="1"/>
</dbReference>
<evidence type="ECO:0000256" key="2">
    <source>
        <dbReference type="ARBA" id="ARBA00023125"/>
    </source>
</evidence>
<dbReference type="PANTHER" id="PTHR46796:SF6">
    <property type="entry name" value="ARAC SUBFAMILY"/>
    <property type="match status" value="1"/>
</dbReference>
<keyword evidence="1" id="KW-0805">Transcription regulation</keyword>
<dbReference type="InterPro" id="IPR009057">
    <property type="entry name" value="Homeodomain-like_sf"/>
</dbReference>
<gene>
    <name evidence="5" type="ORF">TMPK1_30980</name>
</gene>
<sequence length="275" mass="30198">MFTEISSSPLELERSRTQCAQDGCDDIHLALVEEGEIIDVGDRESVVRSGGIRLTDFTQPGTVRWESPHHSLRLYIPRDAVAATLGTDPGFLHQRVLSPNGLAPMLAAQLRSLARLAPTASNSVRAVALRATIELALTALAADFGRIARSSEQCSDGLFAAVNRYIQQELGSPTLTPAVIAARVGCSRAHLYRLFARYGLSVADYIREARLQRSLVELQTVAQSRETIAALAFRCGFENPVYFARLFKQRFGCTPQDVRRGKTEKCVQTPVPELT</sequence>
<dbReference type="PRINTS" id="PR00032">
    <property type="entry name" value="HTHARAC"/>
</dbReference>
<dbReference type="Pfam" id="PF14525">
    <property type="entry name" value="AraC_binding_2"/>
    <property type="match status" value="1"/>
</dbReference>
<dbReference type="GO" id="GO:0003700">
    <property type="term" value="F:DNA-binding transcription factor activity"/>
    <property type="evidence" value="ECO:0007669"/>
    <property type="project" value="InterPro"/>
</dbReference>
<evidence type="ECO:0000313" key="5">
    <source>
        <dbReference type="EMBL" id="GIL40861.1"/>
    </source>
</evidence>
<organism evidence="5 6">
    <name type="scientific">Roseiterribacter gracilis</name>
    <dbReference type="NCBI Taxonomy" id="2812848"/>
    <lineage>
        <taxon>Bacteria</taxon>
        <taxon>Pseudomonadati</taxon>
        <taxon>Pseudomonadota</taxon>
        <taxon>Alphaproteobacteria</taxon>
        <taxon>Rhodospirillales</taxon>
        <taxon>Roseiterribacteraceae</taxon>
        <taxon>Roseiterribacter</taxon>
    </lineage>
</organism>
<keyword evidence="3" id="KW-0804">Transcription</keyword>